<dbReference type="EMBL" id="JBHTMB010000305">
    <property type="protein sequence ID" value="MFD1237684.1"/>
    <property type="molecule type" value="Genomic_DNA"/>
</dbReference>
<keyword evidence="2" id="KW-0378">Hydrolase</keyword>
<dbReference type="RefSeq" id="WP_379653369.1">
    <property type="nucleotide sequence ID" value="NZ_JBHTMB010000305.1"/>
</dbReference>
<keyword evidence="1" id="KW-0472">Membrane</keyword>
<evidence type="ECO:0000313" key="2">
    <source>
        <dbReference type="EMBL" id="MFD1237684.1"/>
    </source>
</evidence>
<keyword evidence="3" id="KW-1185">Reference proteome</keyword>
<keyword evidence="1" id="KW-1133">Transmembrane helix</keyword>
<evidence type="ECO:0000313" key="3">
    <source>
        <dbReference type="Proteomes" id="UP001597182"/>
    </source>
</evidence>
<name>A0ABW3VR53_9PSEU</name>
<accession>A0ABW3VR53</accession>
<sequence length="186" mass="19958">MSVIGWVVLAVAVLVAVTVVVSCIGRARRLDRLHVRTDAARAGLHAALDRRAAAAVDCLPVLEATGDPRRVAALRDALDARTGTRPPPGDGRAETIENALTRALADVDRARLPEDLVGQLADAEQLVVLARRVHNDAVRDTLGLRSRRLVRWLHLAGTAPVPEYFEIADPEVARSTTGATPGRRVP</sequence>
<dbReference type="Proteomes" id="UP001597182">
    <property type="component" value="Unassembled WGS sequence"/>
</dbReference>
<feature type="transmembrane region" description="Helical" evidence="1">
    <location>
        <begin position="6"/>
        <end position="27"/>
    </location>
</feature>
<reference evidence="3" key="1">
    <citation type="journal article" date="2019" name="Int. J. Syst. Evol. Microbiol.">
        <title>The Global Catalogue of Microorganisms (GCM) 10K type strain sequencing project: providing services to taxonomists for standard genome sequencing and annotation.</title>
        <authorList>
            <consortium name="The Broad Institute Genomics Platform"/>
            <consortium name="The Broad Institute Genome Sequencing Center for Infectious Disease"/>
            <person name="Wu L."/>
            <person name="Ma J."/>
        </authorList>
    </citation>
    <scope>NUCLEOTIDE SEQUENCE [LARGE SCALE GENOMIC DNA]</scope>
    <source>
        <strain evidence="3">CCUG 49018</strain>
    </source>
</reference>
<keyword evidence="1" id="KW-0812">Transmembrane</keyword>
<dbReference type="GO" id="GO:0016787">
    <property type="term" value="F:hydrolase activity"/>
    <property type="evidence" value="ECO:0007669"/>
    <property type="project" value="UniProtKB-KW"/>
</dbReference>
<gene>
    <name evidence="2" type="ORF">ACFQ34_30740</name>
</gene>
<comment type="caution">
    <text evidence="2">The sequence shown here is derived from an EMBL/GenBank/DDBJ whole genome shotgun (WGS) entry which is preliminary data.</text>
</comment>
<organism evidence="2 3">
    <name type="scientific">Pseudonocardia benzenivorans</name>
    <dbReference type="NCBI Taxonomy" id="228005"/>
    <lineage>
        <taxon>Bacteria</taxon>
        <taxon>Bacillati</taxon>
        <taxon>Actinomycetota</taxon>
        <taxon>Actinomycetes</taxon>
        <taxon>Pseudonocardiales</taxon>
        <taxon>Pseudonocardiaceae</taxon>
        <taxon>Pseudonocardia</taxon>
    </lineage>
</organism>
<protein>
    <submittedName>
        <fullName evidence="2">NUDIX hydrolase</fullName>
    </submittedName>
</protein>
<evidence type="ECO:0000256" key="1">
    <source>
        <dbReference type="SAM" id="Phobius"/>
    </source>
</evidence>
<proteinExistence type="predicted"/>